<comment type="caution">
    <text evidence="1">The sequence shown here is derived from an EMBL/GenBank/DDBJ whole genome shotgun (WGS) entry which is preliminary data.</text>
</comment>
<dbReference type="EMBL" id="SMKI01000077">
    <property type="protein sequence ID" value="TDC76431.1"/>
    <property type="molecule type" value="Genomic_DNA"/>
</dbReference>
<evidence type="ECO:0000313" key="2">
    <source>
        <dbReference type="Proteomes" id="UP000295345"/>
    </source>
</evidence>
<dbReference type="AlphaFoldDB" id="A0A4R4TFR1"/>
<accession>A0A4R4TFR1</accession>
<name>A0A4R4TFR1_9ACTN</name>
<protein>
    <submittedName>
        <fullName evidence="1">Lasso RiPP family leader peptide-containing protein</fullName>
    </submittedName>
</protein>
<evidence type="ECO:0000313" key="1">
    <source>
        <dbReference type="EMBL" id="TDC76431.1"/>
    </source>
</evidence>
<dbReference type="NCBIfam" id="NF033521">
    <property type="entry name" value="lasso_leader_L3"/>
    <property type="match status" value="1"/>
</dbReference>
<organism evidence="1 2">
    <name type="scientific">Streptomyces hainanensis</name>
    <dbReference type="NCBI Taxonomy" id="402648"/>
    <lineage>
        <taxon>Bacteria</taxon>
        <taxon>Bacillati</taxon>
        <taxon>Actinomycetota</taxon>
        <taxon>Actinomycetes</taxon>
        <taxon>Kitasatosporales</taxon>
        <taxon>Streptomycetaceae</taxon>
        <taxon>Streptomyces</taxon>
    </lineage>
</organism>
<keyword evidence="2" id="KW-1185">Reference proteome</keyword>
<proteinExistence type="predicted"/>
<dbReference type="Proteomes" id="UP000295345">
    <property type="component" value="Unassembled WGS sequence"/>
</dbReference>
<sequence>MLVMREGFSRNPYRDGEGVIAVEQETRVVEAEVYEPPVVAEVGTFVEETQGLPWTRTEALYGYKIT</sequence>
<reference evidence="1 2" key="1">
    <citation type="submission" date="2019-03" db="EMBL/GenBank/DDBJ databases">
        <title>Draft genome sequences of novel Actinobacteria.</title>
        <authorList>
            <person name="Sahin N."/>
            <person name="Ay H."/>
            <person name="Saygin H."/>
        </authorList>
    </citation>
    <scope>NUCLEOTIDE SEQUENCE [LARGE SCALE GENOMIC DNA]</scope>
    <source>
        <strain evidence="1 2">DSM 41900</strain>
    </source>
</reference>
<gene>
    <name evidence="1" type="ORF">E1283_09865</name>
</gene>